<proteinExistence type="predicted"/>
<organism evidence="2 3">
    <name type="scientific">Segatella copri</name>
    <dbReference type="NCBI Taxonomy" id="165179"/>
    <lineage>
        <taxon>Bacteria</taxon>
        <taxon>Pseudomonadati</taxon>
        <taxon>Bacteroidota</taxon>
        <taxon>Bacteroidia</taxon>
        <taxon>Bacteroidales</taxon>
        <taxon>Prevotellaceae</taxon>
        <taxon>Segatella</taxon>
    </lineage>
</organism>
<evidence type="ECO:0008006" key="4">
    <source>
        <dbReference type="Google" id="ProtNLM"/>
    </source>
</evidence>
<feature type="chain" id="PRO_5026016276" description="Lipocalin-like domain-containing protein" evidence="1">
    <location>
        <begin position="21"/>
        <end position="160"/>
    </location>
</feature>
<protein>
    <recommendedName>
        <fullName evidence="4">Lipocalin-like domain-containing protein</fullName>
    </recommendedName>
</protein>
<evidence type="ECO:0000256" key="1">
    <source>
        <dbReference type="SAM" id="SignalP"/>
    </source>
</evidence>
<dbReference type="OrthoDB" id="1068482at2"/>
<feature type="signal peptide" evidence="1">
    <location>
        <begin position="1"/>
        <end position="20"/>
    </location>
</feature>
<gene>
    <name evidence="2" type="ORF">F7D73_06480</name>
</gene>
<dbReference type="EMBL" id="VZCB01000052">
    <property type="protein sequence ID" value="MQN80602.1"/>
    <property type="molecule type" value="Genomic_DNA"/>
</dbReference>
<accession>A0A6G1TZ67</accession>
<evidence type="ECO:0000313" key="2">
    <source>
        <dbReference type="EMBL" id="MQN80602.1"/>
    </source>
</evidence>
<dbReference type="RefSeq" id="WP_153123223.1">
    <property type="nucleotide sequence ID" value="NZ_VZCB01000052.1"/>
</dbReference>
<dbReference type="AlphaFoldDB" id="A0A6G1TZ67"/>
<dbReference type="Proteomes" id="UP000480425">
    <property type="component" value="Unassembled WGS sequence"/>
</dbReference>
<sequence length="160" mass="17392">MKKILFAMFMALTFVMNAKANVSDYVGEYYGTLSNIMMNNKTGYADQTMSFFITADGKLHGEIGQIGKMPGKITIDMDVDIDEDGNMTAVYTKAGVLDFTISILGSSTLYLDEDGADDDGATSPFVGTIKSNKMNFTLYVVGKYLGASFPARVSFEGTKK</sequence>
<evidence type="ECO:0000313" key="3">
    <source>
        <dbReference type="Proteomes" id="UP000480425"/>
    </source>
</evidence>
<reference evidence="2 3" key="1">
    <citation type="submission" date="2019-09" db="EMBL/GenBank/DDBJ databases">
        <title>Distinct polysaccharide growth profiles of human intestinal Prevotella copri isolates.</title>
        <authorList>
            <person name="Fehlner-Peach H."/>
            <person name="Magnabosco C."/>
            <person name="Raghavan V."/>
            <person name="Scher J.U."/>
            <person name="Tett A."/>
            <person name="Cox L.M."/>
            <person name="Gottsegen C."/>
            <person name="Watters A."/>
            <person name="Wiltshire- Gordon J.D."/>
            <person name="Segata N."/>
            <person name="Bonneau R."/>
            <person name="Littman D.R."/>
        </authorList>
    </citation>
    <scope>NUCLEOTIDE SEQUENCE [LARGE SCALE GENOMIC DNA]</scope>
    <source>
        <strain evidence="3">iA622</strain>
    </source>
</reference>
<keyword evidence="1" id="KW-0732">Signal</keyword>
<comment type="caution">
    <text evidence="2">The sequence shown here is derived from an EMBL/GenBank/DDBJ whole genome shotgun (WGS) entry which is preliminary data.</text>
</comment>
<name>A0A6G1TZ67_9BACT</name>